<reference evidence="4" key="1">
    <citation type="submission" date="2011-07" db="EMBL/GenBank/DDBJ databases">
        <authorList>
            <consortium name="Caenorhabditis brenneri Sequencing and Analysis Consortium"/>
            <person name="Wilson R.K."/>
        </authorList>
    </citation>
    <scope>NUCLEOTIDE SEQUENCE [LARGE SCALE GENOMIC DNA]</scope>
    <source>
        <strain evidence="4">PB2801</strain>
    </source>
</reference>
<dbReference type="OMA" id="YKTHHIA"/>
<sequence length="422" mass="48231">MKGLLLLLLYTAHCYSRPIGHDSQNDRVKRKAKNYVDQGKDIPTSDEFFKALKENPLNGVSVYHGTVTPSSDSGKTEFEGVSSLNYFTLEKDGLRARKYGNIGEGIFIAKSTLKPIKGTFKFEDKAGFLASNIASKKKERDAVLSGSETQFWYHSPCTKSSECLKEPDDVSDIVEEEAHNIDSDALFSCPVPGCSAVFLKHYNLEKHTLREKHKISPERMTGIDYALNLFARYLEDANESKTFPTFQEALKELTVNDEELKLQQGWGLPEKKKRKPFPEDAKAFLIECFNEGVNSGNPLSPFAIEKRMRNAKNAQGGRRFPEEEILSVPQISGFIFREAQKRKSAQKSPKAKPTVCRRKRFLHYDARQRRETCRGKEEEIANTEELHPDSDWIEFIKSEEFWTLAEEYYQIVLANLDKIYPK</sequence>
<evidence type="ECO:0000313" key="3">
    <source>
        <dbReference type="EMBL" id="EGT58599.1"/>
    </source>
</evidence>
<dbReference type="OrthoDB" id="5988132at2759"/>
<dbReference type="AlphaFoldDB" id="G0NDZ2"/>
<gene>
    <name evidence="3" type="ORF">CAEBREN_18754</name>
</gene>
<protein>
    <recommendedName>
        <fullName evidence="2">C2H2-type domain-containing protein</fullName>
    </recommendedName>
</protein>
<evidence type="ECO:0000259" key="2">
    <source>
        <dbReference type="PROSITE" id="PS00028"/>
    </source>
</evidence>
<organism evidence="4">
    <name type="scientific">Caenorhabditis brenneri</name>
    <name type="common">Nematode worm</name>
    <dbReference type="NCBI Taxonomy" id="135651"/>
    <lineage>
        <taxon>Eukaryota</taxon>
        <taxon>Metazoa</taxon>
        <taxon>Ecdysozoa</taxon>
        <taxon>Nematoda</taxon>
        <taxon>Chromadorea</taxon>
        <taxon>Rhabditida</taxon>
        <taxon>Rhabditina</taxon>
        <taxon>Rhabditomorpha</taxon>
        <taxon>Rhabditoidea</taxon>
        <taxon>Rhabditidae</taxon>
        <taxon>Peloderinae</taxon>
        <taxon>Caenorhabditis</taxon>
    </lineage>
</organism>
<dbReference type="eggNOG" id="ENOG502QS0X">
    <property type="taxonomic scope" value="Eukaryota"/>
</dbReference>
<keyword evidence="1" id="KW-0732">Signal</keyword>
<proteinExistence type="predicted"/>
<dbReference type="PANTHER" id="PTHR33845:SF1">
    <property type="entry name" value="C2H2-TYPE DOMAIN-CONTAINING PROTEIN"/>
    <property type="match status" value="1"/>
</dbReference>
<dbReference type="Proteomes" id="UP000008068">
    <property type="component" value="Unassembled WGS sequence"/>
</dbReference>
<feature type="domain" description="C2H2-type" evidence="2">
    <location>
        <begin position="189"/>
        <end position="213"/>
    </location>
</feature>
<keyword evidence="4" id="KW-1185">Reference proteome</keyword>
<dbReference type="PANTHER" id="PTHR33845">
    <property type="entry name" value="C2H2-TYPE DOMAIN-CONTAINING PROTEIN"/>
    <property type="match status" value="1"/>
</dbReference>
<dbReference type="HOGENOM" id="CLU_718131_0_0_1"/>
<dbReference type="PROSITE" id="PS00028">
    <property type="entry name" value="ZINC_FINGER_C2H2_1"/>
    <property type="match status" value="1"/>
</dbReference>
<evidence type="ECO:0000256" key="1">
    <source>
        <dbReference type="SAM" id="SignalP"/>
    </source>
</evidence>
<dbReference type="InterPro" id="IPR013087">
    <property type="entry name" value="Znf_C2H2_type"/>
</dbReference>
<feature type="signal peptide" evidence="1">
    <location>
        <begin position="1"/>
        <end position="16"/>
    </location>
</feature>
<dbReference type="InParanoid" id="G0NDZ2"/>
<accession>G0NDZ2</accession>
<evidence type="ECO:0000313" key="4">
    <source>
        <dbReference type="Proteomes" id="UP000008068"/>
    </source>
</evidence>
<feature type="chain" id="PRO_5003405621" description="C2H2-type domain-containing protein" evidence="1">
    <location>
        <begin position="17"/>
        <end position="422"/>
    </location>
</feature>
<dbReference type="EMBL" id="GL379870">
    <property type="protein sequence ID" value="EGT58599.1"/>
    <property type="molecule type" value="Genomic_DNA"/>
</dbReference>
<name>G0NDZ2_CAEBE</name>